<evidence type="ECO:0000313" key="3">
    <source>
        <dbReference type="EMBL" id="GEM06416.1"/>
    </source>
</evidence>
<dbReference type="EMBL" id="BJWK01000001">
    <property type="protein sequence ID" value="GEM06416.1"/>
    <property type="molecule type" value="Genomic_DNA"/>
</dbReference>
<reference evidence="3 4" key="1">
    <citation type="submission" date="2019-07" db="EMBL/GenBank/DDBJ databases">
        <title>Rhodotorula toruloides NBRC10032 genome sequencing.</title>
        <authorList>
            <person name="Shida Y."/>
            <person name="Takaku H."/>
            <person name="Ogasawara W."/>
            <person name="Mori K."/>
        </authorList>
    </citation>
    <scope>NUCLEOTIDE SEQUENCE [LARGE SCALE GENOMIC DNA]</scope>
    <source>
        <strain evidence="3 4">NBRC10032</strain>
    </source>
</reference>
<feature type="compositionally biased region" description="Basic and acidic residues" evidence="1">
    <location>
        <begin position="246"/>
        <end position="260"/>
    </location>
</feature>
<feature type="compositionally biased region" description="Basic and acidic residues" evidence="1">
    <location>
        <begin position="187"/>
        <end position="197"/>
    </location>
</feature>
<dbReference type="OrthoDB" id="10329126at2759"/>
<protein>
    <submittedName>
        <fullName evidence="3">Uncharacterized protein</fullName>
    </submittedName>
</protein>
<dbReference type="AlphaFoldDB" id="A0A511K8W6"/>
<dbReference type="Proteomes" id="UP000321518">
    <property type="component" value="Unassembled WGS sequence"/>
</dbReference>
<organism evidence="3 4">
    <name type="scientific">Rhodotorula toruloides</name>
    <name type="common">Yeast</name>
    <name type="synonym">Rhodosporidium toruloides</name>
    <dbReference type="NCBI Taxonomy" id="5286"/>
    <lineage>
        <taxon>Eukaryota</taxon>
        <taxon>Fungi</taxon>
        <taxon>Dikarya</taxon>
        <taxon>Basidiomycota</taxon>
        <taxon>Pucciniomycotina</taxon>
        <taxon>Microbotryomycetes</taxon>
        <taxon>Sporidiobolales</taxon>
        <taxon>Sporidiobolaceae</taxon>
        <taxon>Rhodotorula</taxon>
    </lineage>
</organism>
<evidence type="ECO:0000256" key="2">
    <source>
        <dbReference type="SAM" id="Phobius"/>
    </source>
</evidence>
<evidence type="ECO:0000256" key="1">
    <source>
        <dbReference type="SAM" id="MobiDB-lite"/>
    </source>
</evidence>
<feature type="region of interest" description="Disordered" evidence="1">
    <location>
        <begin position="187"/>
        <end position="338"/>
    </location>
</feature>
<feature type="compositionally biased region" description="Basic residues" evidence="1">
    <location>
        <begin position="274"/>
        <end position="285"/>
    </location>
</feature>
<proteinExistence type="predicted"/>
<keyword evidence="2" id="KW-0812">Transmembrane</keyword>
<feature type="transmembrane region" description="Helical" evidence="2">
    <location>
        <begin position="342"/>
        <end position="363"/>
    </location>
</feature>
<sequence length="375" mass="41687">MEKLRGKFDPDPIYLVLCGQTGLGEKEIEKVLEHTRPTADLSGGPAYRAGARLGSATGVEKVFNFGDDAEDSEGGGVSEAALDIDIGRDCFYVEPGDTFTSLETFRLLGPNFSLCLDMQLKKGADPGNELRKFIQLSSLSLRKVTHLFSGAQVDPAGVSGVTISSTTRYRLAHSLQVQPKVLEELSDLEKGGKRSAESESTSSDEDSAKGRRRKKRKTREEKEREDGRQEDAERLAEKKKRRGKKRAEEEKRKKDEKEALDSSDEGEQTTHSLGRVHVHHHHHHHGGDGGGEDEEKHKKHKHHHREHLKRKLHELKDKRKKHRHKHKHHGEDEGPPPNHTNLYLAGAVVIGVIVVAVLAVLYIRSKSPSSGTGTA</sequence>
<feature type="compositionally biased region" description="Basic residues" evidence="1">
    <location>
        <begin position="297"/>
        <end position="328"/>
    </location>
</feature>
<keyword evidence="2" id="KW-0472">Membrane</keyword>
<comment type="caution">
    <text evidence="3">The sequence shown here is derived from an EMBL/GenBank/DDBJ whole genome shotgun (WGS) entry which is preliminary data.</text>
</comment>
<evidence type="ECO:0000313" key="4">
    <source>
        <dbReference type="Proteomes" id="UP000321518"/>
    </source>
</evidence>
<gene>
    <name evidence="3" type="ORF">Rt10032_c01g0433</name>
</gene>
<name>A0A511K8W6_RHOTO</name>
<feature type="compositionally biased region" description="Basic and acidic residues" evidence="1">
    <location>
        <begin position="218"/>
        <end position="236"/>
    </location>
</feature>
<keyword evidence="2" id="KW-1133">Transmembrane helix</keyword>
<accession>A0A511K8W6</accession>